<protein>
    <submittedName>
        <fullName evidence="1">Uncharacterized protein</fullName>
    </submittedName>
</protein>
<sequence length="68" mass="7894">MQHLQSYDLFITTVELAHTNRKFDPTVSNLPLLIVCDTSHRNYQRSAVVVIFIHRNTTTPNLRPRSSE</sequence>
<gene>
    <name evidence="1" type="ORF">L1987_49549</name>
</gene>
<organism evidence="1 2">
    <name type="scientific">Smallanthus sonchifolius</name>
    <dbReference type="NCBI Taxonomy" id="185202"/>
    <lineage>
        <taxon>Eukaryota</taxon>
        <taxon>Viridiplantae</taxon>
        <taxon>Streptophyta</taxon>
        <taxon>Embryophyta</taxon>
        <taxon>Tracheophyta</taxon>
        <taxon>Spermatophyta</taxon>
        <taxon>Magnoliopsida</taxon>
        <taxon>eudicotyledons</taxon>
        <taxon>Gunneridae</taxon>
        <taxon>Pentapetalae</taxon>
        <taxon>asterids</taxon>
        <taxon>campanulids</taxon>
        <taxon>Asterales</taxon>
        <taxon>Asteraceae</taxon>
        <taxon>Asteroideae</taxon>
        <taxon>Heliantheae alliance</taxon>
        <taxon>Millerieae</taxon>
        <taxon>Smallanthus</taxon>
    </lineage>
</organism>
<evidence type="ECO:0000313" key="2">
    <source>
        <dbReference type="Proteomes" id="UP001056120"/>
    </source>
</evidence>
<keyword evidence="2" id="KW-1185">Reference proteome</keyword>
<dbReference type="Proteomes" id="UP001056120">
    <property type="component" value="Linkage Group LG16"/>
</dbReference>
<reference evidence="1 2" key="2">
    <citation type="journal article" date="2022" name="Mol. Ecol. Resour.">
        <title>The genomes of chicory, endive, great burdock and yacon provide insights into Asteraceae paleo-polyploidization history and plant inulin production.</title>
        <authorList>
            <person name="Fan W."/>
            <person name="Wang S."/>
            <person name="Wang H."/>
            <person name="Wang A."/>
            <person name="Jiang F."/>
            <person name="Liu H."/>
            <person name="Zhao H."/>
            <person name="Xu D."/>
            <person name="Zhang Y."/>
        </authorList>
    </citation>
    <scope>NUCLEOTIDE SEQUENCE [LARGE SCALE GENOMIC DNA]</scope>
    <source>
        <strain evidence="2">cv. Yunnan</strain>
        <tissue evidence="1">Leaves</tissue>
    </source>
</reference>
<reference evidence="2" key="1">
    <citation type="journal article" date="2022" name="Mol. Ecol. Resour.">
        <title>The genomes of chicory, endive, great burdock and yacon provide insights into Asteraceae palaeo-polyploidization history and plant inulin production.</title>
        <authorList>
            <person name="Fan W."/>
            <person name="Wang S."/>
            <person name="Wang H."/>
            <person name="Wang A."/>
            <person name="Jiang F."/>
            <person name="Liu H."/>
            <person name="Zhao H."/>
            <person name="Xu D."/>
            <person name="Zhang Y."/>
        </authorList>
    </citation>
    <scope>NUCLEOTIDE SEQUENCE [LARGE SCALE GENOMIC DNA]</scope>
    <source>
        <strain evidence="2">cv. Yunnan</strain>
    </source>
</reference>
<evidence type="ECO:0000313" key="1">
    <source>
        <dbReference type="EMBL" id="KAI3774982.1"/>
    </source>
</evidence>
<dbReference type="EMBL" id="CM042033">
    <property type="protein sequence ID" value="KAI3774982.1"/>
    <property type="molecule type" value="Genomic_DNA"/>
</dbReference>
<comment type="caution">
    <text evidence="1">The sequence shown here is derived from an EMBL/GenBank/DDBJ whole genome shotgun (WGS) entry which is preliminary data.</text>
</comment>
<accession>A0ACB9FV20</accession>
<name>A0ACB9FV20_9ASTR</name>
<proteinExistence type="predicted"/>